<name>A0A857GKP2_9GAMM</name>
<evidence type="ECO:0000313" key="2">
    <source>
        <dbReference type="Proteomes" id="UP000463949"/>
    </source>
</evidence>
<dbReference type="EMBL" id="CP024621">
    <property type="protein sequence ID" value="QHD49832.1"/>
    <property type="molecule type" value="Genomic_DNA"/>
</dbReference>
<dbReference type="AlphaFoldDB" id="A0A857GKP2"/>
<dbReference type="KEGG" id="hmd:CTT34_09105"/>
<protein>
    <submittedName>
        <fullName evidence="1">Uncharacterized protein</fullName>
    </submittedName>
</protein>
<organism evidence="1 2">
    <name type="scientific">Vreelandella aquamarina</name>
    <dbReference type="NCBI Taxonomy" id="77097"/>
    <lineage>
        <taxon>Bacteria</taxon>
        <taxon>Pseudomonadati</taxon>
        <taxon>Pseudomonadota</taxon>
        <taxon>Gammaproteobacteria</taxon>
        <taxon>Oceanospirillales</taxon>
        <taxon>Halomonadaceae</taxon>
        <taxon>Vreelandella</taxon>
    </lineage>
</organism>
<reference evidence="1 2" key="1">
    <citation type="submission" date="2017-10" db="EMBL/GenBank/DDBJ databases">
        <title>Coral associated bacteria.</title>
        <authorList>
            <person name="Wang X."/>
        </authorList>
    </citation>
    <scope>NUCLEOTIDE SEQUENCE [LARGE SCALE GENOMIC DNA]</scope>
    <source>
        <strain evidence="1 2">SCSIO 43005</strain>
    </source>
</reference>
<proteinExistence type="predicted"/>
<gene>
    <name evidence="1" type="ORF">CTT34_09105</name>
</gene>
<accession>A0A857GKP2</accession>
<sequence length="465" mass="53101">MPIDGGPVLIPETEIVAPLIKKIVADYSQRDVTERSILDALDVILNEPASPQLIGHGRTWLGQNLERYIELNGTVMMFPTGQEIMTQPQNLCPYWHPSNSRSFQAPSIQGDIKDLKAIESYITLPKDRELLIYTYLVLCLMPDKQQLALEITGERSSDASKLQQLIKNLVDPVRKETAIRDIPKTVKEIDRCAWRHHAISLEDIEDSLSPVVQRRLFDYLRKTPLNWKPVGCHESTSTLMVSRTCILSSSEPIITYDALSDVTLSLEMPPISHTQQVSPAFSIPKQQRMTDRLQTPIFNALLTLLGKVHSQAGRMRIEREVPAKWRDFCRIGVIVSIALTRSDTLFWLQYDAYWKERLCEMTEEEPVAQAIVDYISKNDIKEAIEKPVKAWFATLAEHQPIWASESKWPREPRGLGSALKRIAPLLEAQRITCYSNGKRGSNRYWVIGPRPPTLEETLRDIHEFL</sequence>
<dbReference type="Proteomes" id="UP000463949">
    <property type="component" value="Chromosome"/>
</dbReference>
<evidence type="ECO:0000313" key="1">
    <source>
        <dbReference type="EMBL" id="QHD49832.1"/>
    </source>
</evidence>